<protein>
    <submittedName>
        <fullName evidence="10">MFS transporter</fullName>
    </submittedName>
</protein>
<dbReference type="PANTHER" id="PTHR23513">
    <property type="entry name" value="INTEGRAL MEMBRANE EFFLUX PROTEIN-RELATED"/>
    <property type="match status" value="1"/>
</dbReference>
<dbReference type="InterPro" id="IPR036259">
    <property type="entry name" value="MFS_trans_sf"/>
</dbReference>
<dbReference type="CDD" id="cd06173">
    <property type="entry name" value="MFS_MefA_like"/>
    <property type="match status" value="1"/>
</dbReference>
<comment type="subcellular location">
    <subcellularLocation>
        <location evidence="1">Cell membrane</location>
        <topology evidence="1">Multi-pass membrane protein</topology>
    </subcellularLocation>
</comment>
<reference evidence="11" key="1">
    <citation type="journal article" date="2019" name="Int. J. Syst. Evol. Microbiol.">
        <title>The Global Catalogue of Microorganisms (GCM) 10K type strain sequencing project: providing services to taxonomists for standard genome sequencing and annotation.</title>
        <authorList>
            <consortium name="The Broad Institute Genomics Platform"/>
            <consortium name="The Broad Institute Genome Sequencing Center for Infectious Disease"/>
            <person name="Wu L."/>
            <person name="Ma J."/>
        </authorList>
    </citation>
    <scope>NUCLEOTIDE SEQUENCE [LARGE SCALE GENOMIC DNA]</scope>
    <source>
        <strain evidence="11">JCM 30346</strain>
    </source>
</reference>
<dbReference type="InterPro" id="IPR022324">
    <property type="entry name" value="Bacilysin_exporter_BacE_put"/>
</dbReference>
<feature type="transmembrane region" description="Helical" evidence="8">
    <location>
        <begin position="358"/>
        <end position="381"/>
    </location>
</feature>
<dbReference type="EMBL" id="JBHSRF010000038">
    <property type="protein sequence ID" value="MFC6084158.1"/>
    <property type="molecule type" value="Genomic_DNA"/>
</dbReference>
<keyword evidence="2" id="KW-0813">Transport</keyword>
<feature type="transmembrane region" description="Helical" evidence="8">
    <location>
        <begin position="164"/>
        <end position="181"/>
    </location>
</feature>
<feature type="transmembrane region" description="Helical" evidence="8">
    <location>
        <begin position="237"/>
        <end position="256"/>
    </location>
</feature>
<feature type="transmembrane region" description="Helical" evidence="8">
    <location>
        <begin position="187"/>
        <end position="204"/>
    </location>
</feature>
<evidence type="ECO:0000259" key="9">
    <source>
        <dbReference type="PROSITE" id="PS50850"/>
    </source>
</evidence>
<feature type="compositionally biased region" description="Basic and acidic residues" evidence="7">
    <location>
        <begin position="421"/>
        <end position="436"/>
    </location>
</feature>
<sequence length="444" mass="46840">MSAAEAPPPRRGPGLAARFGPLAEREFRLYWFATTLSLVGDYTFRVAFVTYIITVSRSAATLALATTALLVPPLVFYLVGGVTGDRVRSRKHVLIAADLFRFAALATITVAVATSQSVTVIILLALLIGIGDGFFNPTSFAFLTEIVKKEKLVQANSATSISRQVGVILGPTLGGFLLGWYGPEPTFAFDAATFLLSAVLIAMIRHARPARDTEGAPRKNVLAEAAEGFKYVSGLRWLLVVSLTGAVANAVFTGNLDVAVPLILAPEGTGQAQYLGLYYSLQGAGALIGAVILTRLTITRAGPTMMSMLVLMALALALVGVIGQSPAAYLMAVAYGLGLHFFNSTYPSLLQQQVPGNLLGRVGSVVFLSFHGLMPLGTLVFGPLAAALGPRGAALWTGAAVAVLCLVVMRARSVRTLVLQHEPEPAPEADRRRDPEPAPGRDQA</sequence>
<keyword evidence="4 8" id="KW-0812">Transmembrane</keyword>
<feature type="transmembrane region" description="Helical" evidence="8">
    <location>
        <begin position="59"/>
        <end position="80"/>
    </location>
</feature>
<dbReference type="PROSITE" id="PS50850">
    <property type="entry name" value="MFS"/>
    <property type="match status" value="1"/>
</dbReference>
<dbReference type="SUPFAM" id="SSF103473">
    <property type="entry name" value="MFS general substrate transporter"/>
    <property type="match status" value="1"/>
</dbReference>
<keyword evidence="5 8" id="KW-1133">Transmembrane helix</keyword>
<evidence type="ECO:0000313" key="11">
    <source>
        <dbReference type="Proteomes" id="UP001596137"/>
    </source>
</evidence>
<evidence type="ECO:0000256" key="8">
    <source>
        <dbReference type="SAM" id="Phobius"/>
    </source>
</evidence>
<evidence type="ECO:0000313" key="10">
    <source>
        <dbReference type="EMBL" id="MFC6084158.1"/>
    </source>
</evidence>
<dbReference type="PRINTS" id="PR01988">
    <property type="entry name" value="EXPORTERBACE"/>
</dbReference>
<keyword evidence="6 8" id="KW-0472">Membrane</keyword>
<dbReference type="PANTHER" id="PTHR23513:SF6">
    <property type="entry name" value="MAJOR FACILITATOR SUPERFAMILY ASSOCIATED DOMAIN-CONTAINING PROTEIN"/>
    <property type="match status" value="1"/>
</dbReference>
<feature type="transmembrane region" description="Helical" evidence="8">
    <location>
        <begin position="328"/>
        <end position="346"/>
    </location>
</feature>
<evidence type="ECO:0000256" key="3">
    <source>
        <dbReference type="ARBA" id="ARBA00022475"/>
    </source>
</evidence>
<evidence type="ECO:0000256" key="2">
    <source>
        <dbReference type="ARBA" id="ARBA00022448"/>
    </source>
</evidence>
<feature type="transmembrane region" description="Helical" evidence="8">
    <location>
        <begin position="120"/>
        <end position="143"/>
    </location>
</feature>
<dbReference type="Proteomes" id="UP001596137">
    <property type="component" value="Unassembled WGS sequence"/>
</dbReference>
<dbReference type="Gene3D" id="1.20.1250.20">
    <property type="entry name" value="MFS general substrate transporter like domains"/>
    <property type="match status" value="1"/>
</dbReference>
<comment type="caution">
    <text evidence="10">The sequence shown here is derived from an EMBL/GenBank/DDBJ whole genome shotgun (WGS) entry which is preliminary data.</text>
</comment>
<keyword evidence="3" id="KW-1003">Cell membrane</keyword>
<dbReference type="InterPro" id="IPR020846">
    <property type="entry name" value="MFS_dom"/>
</dbReference>
<evidence type="ECO:0000256" key="6">
    <source>
        <dbReference type="ARBA" id="ARBA00023136"/>
    </source>
</evidence>
<feature type="transmembrane region" description="Helical" evidence="8">
    <location>
        <begin position="92"/>
        <end position="114"/>
    </location>
</feature>
<feature type="region of interest" description="Disordered" evidence="7">
    <location>
        <begin position="421"/>
        <end position="444"/>
    </location>
</feature>
<gene>
    <name evidence="10" type="ORF">ACFP1K_23555</name>
</gene>
<evidence type="ECO:0000256" key="4">
    <source>
        <dbReference type="ARBA" id="ARBA00022692"/>
    </source>
</evidence>
<evidence type="ECO:0000256" key="1">
    <source>
        <dbReference type="ARBA" id="ARBA00004651"/>
    </source>
</evidence>
<evidence type="ECO:0000256" key="7">
    <source>
        <dbReference type="SAM" id="MobiDB-lite"/>
    </source>
</evidence>
<organism evidence="10 11">
    <name type="scientific">Sphaerisporangium aureirubrum</name>
    <dbReference type="NCBI Taxonomy" id="1544736"/>
    <lineage>
        <taxon>Bacteria</taxon>
        <taxon>Bacillati</taxon>
        <taxon>Actinomycetota</taxon>
        <taxon>Actinomycetes</taxon>
        <taxon>Streptosporangiales</taxon>
        <taxon>Streptosporangiaceae</taxon>
        <taxon>Sphaerisporangium</taxon>
    </lineage>
</organism>
<keyword evidence="11" id="KW-1185">Reference proteome</keyword>
<feature type="domain" description="Major facilitator superfamily (MFS) profile" evidence="9">
    <location>
        <begin position="26"/>
        <end position="417"/>
    </location>
</feature>
<accession>A0ABW1NMH9</accession>
<dbReference type="Pfam" id="PF05977">
    <property type="entry name" value="MFS_3"/>
    <property type="match status" value="1"/>
</dbReference>
<feature type="transmembrane region" description="Helical" evidence="8">
    <location>
        <begin position="29"/>
        <end position="53"/>
    </location>
</feature>
<feature type="transmembrane region" description="Helical" evidence="8">
    <location>
        <begin position="305"/>
        <end position="322"/>
    </location>
</feature>
<proteinExistence type="predicted"/>
<evidence type="ECO:0000256" key="5">
    <source>
        <dbReference type="ARBA" id="ARBA00022989"/>
    </source>
</evidence>
<dbReference type="InterPro" id="IPR010290">
    <property type="entry name" value="TM_effector"/>
</dbReference>
<dbReference type="RefSeq" id="WP_380756919.1">
    <property type="nucleotide sequence ID" value="NZ_JBHSRF010000038.1"/>
</dbReference>
<name>A0ABW1NMH9_9ACTN</name>
<feature type="transmembrane region" description="Helical" evidence="8">
    <location>
        <begin position="276"/>
        <end position="298"/>
    </location>
</feature>
<feature type="transmembrane region" description="Helical" evidence="8">
    <location>
        <begin position="393"/>
        <end position="411"/>
    </location>
</feature>